<dbReference type="PANTHER" id="PTHR43025">
    <property type="entry name" value="MONOGALACTOSYLDIACYLGLYCEROL SYNTHASE"/>
    <property type="match status" value="1"/>
</dbReference>
<dbReference type="PANTHER" id="PTHR43025:SF3">
    <property type="entry name" value="MONOGALACTOSYLDIACYLGLYCEROL SYNTHASE 1, CHLOROPLASTIC"/>
    <property type="match status" value="1"/>
</dbReference>
<dbReference type="RefSeq" id="WP_035377142.1">
    <property type="nucleotide sequence ID" value="NZ_AZQP01000001.1"/>
</dbReference>
<keyword evidence="8" id="KW-1185">Reference proteome</keyword>
<proteinExistence type="inferred from homology"/>
<accession>A0A017RZF7</accession>
<evidence type="ECO:0000256" key="1">
    <source>
        <dbReference type="ARBA" id="ARBA00004370"/>
    </source>
</evidence>
<evidence type="ECO:0000313" key="8">
    <source>
        <dbReference type="Proteomes" id="UP000019681"/>
    </source>
</evidence>
<dbReference type="STRING" id="1403537.Q428_00400"/>
<comment type="similarity">
    <text evidence="2">Belongs to the glycosyltransferase 28 family.</text>
</comment>
<evidence type="ECO:0000313" key="7">
    <source>
        <dbReference type="EMBL" id="EYE89789.1"/>
    </source>
</evidence>
<dbReference type="GO" id="GO:0016020">
    <property type="term" value="C:membrane"/>
    <property type="evidence" value="ECO:0007669"/>
    <property type="project" value="UniProtKB-SubCell"/>
</dbReference>
<gene>
    <name evidence="7" type="ORF">Q428_00400</name>
</gene>
<dbReference type="EMBL" id="AZQP01000001">
    <property type="protein sequence ID" value="EYE89789.1"/>
    <property type="molecule type" value="Genomic_DNA"/>
</dbReference>
<dbReference type="Pfam" id="PF04101">
    <property type="entry name" value="Glyco_tran_28_C"/>
    <property type="match status" value="1"/>
</dbReference>
<dbReference type="SUPFAM" id="SSF53756">
    <property type="entry name" value="UDP-Glycosyltransferase/glycogen phosphorylase"/>
    <property type="match status" value="1"/>
</dbReference>
<comment type="caution">
    <text evidence="7">The sequence shown here is derived from an EMBL/GenBank/DDBJ whole genome shotgun (WGS) entry which is preliminary data.</text>
</comment>
<dbReference type="GO" id="GO:0016758">
    <property type="term" value="F:hexosyltransferase activity"/>
    <property type="evidence" value="ECO:0007669"/>
    <property type="project" value="InterPro"/>
</dbReference>
<dbReference type="AlphaFoldDB" id="A0A017RZF7"/>
<evidence type="ECO:0000259" key="6">
    <source>
        <dbReference type="Pfam" id="PF06925"/>
    </source>
</evidence>
<evidence type="ECO:0000259" key="5">
    <source>
        <dbReference type="Pfam" id="PF04101"/>
    </source>
</evidence>
<reference evidence="7 8" key="1">
    <citation type="journal article" date="2014" name="Genome Announc.">
        <title>Draft Genome Sequence of Fervidicella metallireducens Strain AeBT, an Iron-Reducing Thermoanaerobe from the Great Artesian Basin.</title>
        <authorList>
            <person name="Patel B.K."/>
        </authorList>
    </citation>
    <scope>NUCLEOTIDE SEQUENCE [LARGE SCALE GENOMIC DNA]</scope>
    <source>
        <strain evidence="7 8">AeB</strain>
    </source>
</reference>
<evidence type="ECO:0000256" key="3">
    <source>
        <dbReference type="ARBA" id="ARBA00022676"/>
    </source>
</evidence>
<organism evidence="7 8">
    <name type="scientific">Fervidicella metallireducens AeB</name>
    <dbReference type="NCBI Taxonomy" id="1403537"/>
    <lineage>
        <taxon>Bacteria</taxon>
        <taxon>Bacillati</taxon>
        <taxon>Bacillota</taxon>
        <taxon>Clostridia</taxon>
        <taxon>Eubacteriales</taxon>
        <taxon>Clostridiaceae</taxon>
        <taxon>Fervidicella</taxon>
    </lineage>
</organism>
<protein>
    <submittedName>
        <fullName evidence="7">Galactosyldiacylglycerol synthase</fullName>
    </submittedName>
</protein>
<dbReference type="InterPro" id="IPR009695">
    <property type="entry name" value="Diacylglyc_glucosyltr_N"/>
</dbReference>
<dbReference type="OrthoDB" id="9815663at2"/>
<dbReference type="Gene3D" id="3.40.50.2000">
    <property type="entry name" value="Glycogen Phosphorylase B"/>
    <property type="match status" value="1"/>
</dbReference>
<dbReference type="Pfam" id="PF06925">
    <property type="entry name" value="MGDG_synth"/>
    <property type="match status" value="1"/>
</dbReference>
<evidence type="ECO:0000256" key="2">
    <source>
        <dbReference type="ARBA" id="ARBA00006962"/>
    </source>
</evidence>
<dbReference type="InterPro" id="IPR050519">
    <property type="entry name" value="Glycosyltransf_28_UgtP"/>
</dbReference>
<feature type="domain" description="Diacylglycerol glucosyltransferase N-terminal" evidence="6">
    <location>
        <begin position="14"/>
        <end position="179"/>
    </location>
</feature>
<feature type="domain" description="Glycosyl transferase family 28 C-terminal" evidence="5">
    <location>
        <begin position="204"/>
        <end position="360"/>
    </location>
</feature>
<dbReference type="GO" id="GO:0009247">
    <property type="term" value="P:glycolipid biosynthetic process"/>
    <property type="evidence" value="ECO:0007669"/>
    <property type="project" value="InterPro"/>
</dbReference>
<dbReference type="InterPro" id="IPR007235">
    <property type="entry name" value="Glyco_trans_28_C"/>
</dbReference>
<evidence type="ECO:0000256" key="4">
    <source>
        <dbReference type="ARBA" id="ARBA00022679"/>
    </source>
</evidence>
<comment type="subcellular location">
    <subcellularLocation>
        <location evidence="1">Membrane</location>
    </subcellularLocation>
</comment>
<keyword evidence="4" id="KW-0808">Transferase</keyword>
<name>A0A017RZF7_9CLOT</name>
<keyword evidence="3" id="KW-0328">Glycosyltransferase</keyword>
<sequence length="374" mass="41648">MRLLILTVSAGNGHSKAAEAVEDYFKKYYSHVEVQIVDTLKYINPVVDKLVVGSYLKTLKKTPFIYAKLYKYAETEDAISTFSGLVNDVLSLKLKGLIDEFNPDVILCTHPFPLEMLSILKRKGKTTVPVAAILTDYAPHSFWFYSYIDAYVIPHEDFVTDLIEKGISKEAIYPLGIPVNQDFLNPIEVDNVYKEFDLDKSKLTLLLMGGSLGIGSIKDIFENLAFSSLDIQLIACTGSNTKLKNQLDNISSRCNKKTVVLGFTNKINELMSVSDIIISKPGGLTITEALIKHLPFIIISPIPGQEERNADYLLNSGIAARIKNSENIVPLLNQLTSSPNRLNQMRQSAAEKSKPDAAKDICNLLMRLAERNNL</sequence>
<dbReference type="Proteomes" id="UP000019681">
    <property type="component" value="Unassembled WGS sequence"/>
</dbReference>